<name>A0A3Q9QUM0_9BACI</name>
<organism evidence="1 2">
    <name type="scientific">Neobacillus mesonae</name>
    <dbReference type="NCBI Taxonomy" id="1193713"/>
    <lineage>
        <taxon>Bacteria</taxon>
        <taxon>Bacillati</taxon>
        <taxon>Bacillota</taxon>
        <taxon>Bacilli</taxon>
        <taxon>Bacillales</taxon>
        <taxon>Bacillaceae</taxon>
        <taxon>Neobacillus</taxon>
    </lineage>
</organism>
<dbReference type="Proteomes" id="UP000282892">
    <property type="component" value="Chromosome"/>
</dbReference>
<proteinExistence type="predicted"/>
<accession>A0A3Q9QUM0</accession>
<dbReference type="KEGG" id="nmk:CHR53_12705"/>
<sequence length="114" mass="13049">MKLTTFTSILGLLLTIGFVAYLDSPYSFLNINYSYTADQPVIAEPASIQPSEEEPELVEKLEKTEKIDGYIVETYQEYEVYRDQEGNITEEIPTSKMDMLKYWDESATSPSVEN</sequence>
<dbReference type="EMBL" id="CP022572">
    <property type="protein sequence ID" value="AZU62071.1"/>
    <property type="molecule type" value="Genomic_DNA"/>
</dbReference>
<dbReference type="RefSeq" id="WP_066398345.1">
    <property type="nucleotide sequence ID" value="NZ_CP022572.1"/>
</dbReference>
<evidence type="ECO:0000313" key="1">
    <source>
        <dbReference type="EMBL" id="AZU62071.1"/>
    </source>
</evidence>
<reference evidence="1 2" key="1">
    <citation type="submission" date="2017-07" db="EMBL/GenBank/DDBJ databases">
        <title>The complete genome sequence of Bacillus mesonae strain H20-5, an efficient strain improving plant abiotic stress resistance.</title>
        <authorList>
            <person name="Kim S.Y."/>
            <person name="Song H."/>
            <person name="Sang M.K."/>
            <person name="Weon H.-Y."/>
            <person name="Song J."/>
        </authorList>
    </citation>
    <scope>NUCLEOTIDE SEQUENCE [LARGE SCALE GENOMIC DNA]</scope>
    <source>
        <strain evidence="1 2">H20-5</strain>
    </source>
</reference>
<dbReference type="OrthoDB" id="2655258at2"/>
<dbReference type="AlphaFoldDB" id="A0A3Q9QUM0"/>
<gene>
    <name evidence="1" type="ORF">CHR53_12705</name>
</gene>
<evidence type="ECO:0000313" key="2">
    <source>
        <dbReference type="Proteomes" id="UP000282892"/>
    </source>
</evidence>
<protein>
    <submittedName>
        <fullName evidence="1">Uncharacterized protein</fullName>
    </submittedName>
</protein>
<keyword evidence="2" id="KW-1185">Reference proteome</keyword>